<dbReference type="InterPro" id="IPR018712">
    <property type="entry name" value="Tle1-like_cat"/>
</dbReference>
<protein>
    <recommendedName>
        <fullName evidence="2">T6SS Phospholipase effector Tle1-like catalytic domain-containing protein</fullName>
    </recommendedName>
</protein>
<accession>A0AAE8N043</accession>
<evidence type="ECO:0000259" key="2">
    <source>
        <dbReference type="Pfam" id="PF09994"/>
    </source>
</evidence>
<dbReference type="PANTHER" id="PTHR33840">
    <property type="match status" value="1"/>
</dbReference>
<dbReference type="PANTHER" id="PTHR33840:SF1">
    <property type="entry name" value="TLE1 PHOSPHOLIPASE DOMAIN-CONTAINING PROTEIN"/>
    <property type="match status" value="1"/>
</dbReference>
<proteinExistence type="predicted"/>
<evidence type="ECO:0000313" key="4">
    <source>
        <dbReference type="Proteomes" id="UP001187682"/>
    </source>
</evidence>
<dbReference type="Proteomes" id="UP001187682">
    <property type="component" value="Unassembled WGS sequence"/>
</dbReference>
<feature type="region of interest" description="Disordered" evidence="1">
    <location>
        <begin position="530"/>
        <end position="549"/>
    </location>
</feature>
<keyword evidence="4" id="KW-1185">Reference proteome</keyword>
<evidence type="ECO:0000256" key="1">
    <source>
        <dbReference type="SAM" id="MobiDB-lite"/>
    </source>
</evidence>
<dbReference type="Pfam" id="PF09994">
    <property type="entry name" value="T6SS_Tle1-like_cat"/>
    <property type="match status" value="1"/>
</dbReference>
<name>A0AAE8N043_9PEZI</name>
<organism evidence="3 4">
    <name type="scientific">Cephalotrichum gorgonifer</name>
    <dbReference type="NCBI Taxonomy" id="2041049"/>
    <lineage>
        <taxon>Eukaryota</taxon>
        <taxon>Fungi</taxon>
        <taxon>Dikarya</taxon>
        <taxon>Ascomycota</taxon>
        <taxon>Pezizomycotina</taxon>
        <taxon>Sordariomycetes</taxon>
        <taxon>Hypocreomycetidae</taxon>
        <taxon>Microascales</taxon>
        <taxon>Microascaceae</taxon>
        <taxon>Cephalotrichum</taxon>
    </lineage>
</organism>
<feature type="compositionally biased region" description="Basic and acidic residues" evidence="1">
    <location>
        <begin position="537"/>
        <end position="549"/>
    </location>
</feature>
<feature type="domain" description="T6SS Phospholipase effector Tle1-like catalytic" evidence="2">
    <location>
        <begin position="6"/>
        <end position="298"/>
    </location>
</feature>
<dbReference type="EMBL" id="ONZQ02000007">
    <property type="protein sequence ID" value="SPO02889.1"/>
    <property type="molecule type" value="Genomic_DNA"/>
</dbReference>
<dbReference type="AlphaFoldDB" id="A0AAE8N043"/>
<evidence type="ECO:0000313" key="3">
    <source>
        <dbReference type="EMBL" id="SPO02889.1"/>
    </source>
</evidence>
<comment type="caution">
    <text evidence="3">The sequence shown here is derived from an EMBL/GenBank/DDBJ whole genome shotgun (WGS) entry which is preliminary data.</text>
</comment>
<reference evidence="3" key="1">
    <citation type="submission" date="2018-03" db="EMBL/GenBank/DDBJ databases">
        <authorList>
            <person name="Guldener U."/>
        </authorList>
    </citation>
    <scope>NUCLEOTIDE SEQUENCE</scope>
</reference>
<gene>
    <name evidence="3" type="ORF">DNG_05567</name>
</gene>
<sequence>MSSLSKLVVLCDGTWCGQKAKTETNISMLAGLMGIDVGHGKDSREYHGVQARYFDGPGLGNAVLDLMLTGSTSPDVAASCVDIYQYIVNRFTDKHEIWMFGLGRGAYVVRCVAGMISACGVVKKTDDDRETTVLVNHVYSMYEALGRDGGPSPLQMERLRSRSSWDVGAPVAFMGILDTTDPASLPNLFLPMAGRGPPRLHENMNASRAVRKVYHAVSVHETLPLFSLCRFTTSAATEETGVSPSINETWFPGMHYDLGRRKFPSALAADAMSWLLPWLPMARPNTILSDLVLMWMLENIKREDNDTPGTLIPDIDAEIEGVARRLTSGEESKGTGDVYAQMQPLGLAISYLARLLSFPVTGISETMMHAGSWAPWLRSRRILDSNARTYDYKRPFDQSGATVCRLADVSEERYPSTTYDDYQLYRQATGEIDRATYECLAGKESSGPRAPLESDGPTPLTIKWKGPDFHDRHGQDNWEDVLTITKVSHDEECYVARTIPDFLNEFYGDLGSALLDWVTKLCVLKTRVPTAAPPGEPHSETSHPNKPLPDRVAELLVPKAISSTIPAEPQSKTSRLSKSLPYRVTELLVPKAGVTTGEQQLKTSEKKDLSGCLDQVHVHLDAHSITAYFADTSLSMTLPENSGADVRSRLLSALSWVVEVFQTPGRDAEGLFTVGCGVEDGETEGVRVLSSRSELFSPGNEVSSCWTQLFDHHCVAEVPRFHFKADGRQEGLEIDFDLLVGLSRASRPWVTEYGAILFGVDTALIQLKPVESRRWHVVRTPNSFITPADVLEAIQPADQPGAVGGGQDGLADAIKSLTQLQKRQRGEPQSKEFRYTPGNVYVGWCDSPRVSIGAAAPDAEFLEEFDKETGVPAVTNNILDTASVTTVHQAGLAARINFLIASIEWRYGYSRQQERKVQPTAVKHAFNHFRLQIRSARKTPVILWDDSIRRAWLLPAHSVLFFVTVCLVNLLDLNFAEPLRYITASDDPSKSAWDCLITNQGKKLLGLGGSPTDITFGDFVLAVWDGMEKAQSVCYSNTNQRKHVKKGVVFGYDLHDLTGPGLIGLRYLDCNRASTNLRGWEPLARKESVHVIFCNSVGSVIKCADNRCAGTPCGSHCQHLDRTRGVLSCLLPDLKRFFDRDWKDYTTSGILPVTTGFEWVPTASTSGDIFEHRGQSIPVGGGACECCAEVGRLQAVVEHHEPFFLKRLWHKSRPFQSPLWLERSYGVRFGSRSR</sequence>